<reference evidence="2" key="1">
    <citation type="submission" date="2020-05" db="EMBL/GenBank/DDBJ databases">
        <title>High-Quality Genomes of Partial-Nitritation/Anammox System by Hierarchical Clustering Based Hybrid Assembly.</title>
        <authorList>
            <person name="Liu L."/>
            <person name="Wang Y."/>
            <person name="Che Y."/>
            <person name="Chen Y."/>
            <person name="Xia Y."/>
            <person name="Luo R."/>
            <person name="Cheng S.H."/>
            <person name="Zheng C."/>
            <person name="Zhang T."/>
        </authorList>
    </citation>
    <scope>NUCLEOTIDE SEQUENCE</scope>
    <source>
        <strain evidence="2">H1_PAT1</strain>
    </source>
</reference>
<accession>A0A928TRG2</accession>
<dbReference type="EMBL" id="JABTTY010000001">
    <property type="protein sequence ID" value="MBE7524942.1"/>
    <property type="molecule type" value="Genomic_DNA"/>
</dbReference>
<name>A0A928TRG2_UNCKA</name>
<dbReference type="Gene3D" id="3.90.320.10">
    <property type="match status" value="1"/>
</dbReference>
<dbReference type="Pfam" id="PF13482">
    <property type="entry name" value="RNase_H_2"/>
    <property type="match status" value="1"/>
</dbReference>
<organism evidence="2 3">
    <name type="scientific">candidate division WWE3 bacterium</name>
    <dbReference type="NCBI Taxonomy" id="2053526"/>
    <lineage>
        <taxon>Bacteria</taxon>
        <taxon>Katanobacteria</taxon>
    </lineage>
</organism>
<comment type="caution">
    <text evidence="2">The sequence shown here is derived from an EMBL/GenBank/DDBJ whole genome shotgun (WGS) entry which is preliminary data.</text>
</comment>
<dbReference type="InterPro" id="IPR012337">
    <property type="entry name" value="RNaseH-like_sf"/>
</dbReference>
<proteinExistence type="predicted"/>
<dbReference type="NCBIfam" id="TIGR03491">
    <property type="entry name" value="TM0106 family RecB-like putative nuclease"/>
    <property type="match status" value="1"/>
</dbReference>
<dbReference type="InterPro" id="IPR038720">
    <property type="entry name" value="YprB_RNase_H-like_dom"/>
</dbReference>
<evidence type="ECO:0000313" key="3">
    <source>
        <dbReference type="Proteomes" id="UP000710385"/>
    </source>
</evidence>
<feature type="domain" description="YprB ribonuclease H-like" evidence="1">
    <location>
        <begin position="304"/>
        <end position="471"/>
    </location>
</feature>
<gene>
    <name evidence="2" type="ORF">HS096_00885</name>
</gene>
<evidence type="ECO:0000313" key="2">
    <source>
        <dbReference type="EMBL" id="MBE7524942.1"/>
    </source>
</evidence>
<dbReference type="InterPro" id="IPR011604">
    <property type="entry name" value="PDDEXK-like_dom_sf"/>
</dbReference>
<dbReference type="InterPro" id="IPR019993">
    <property type="entry name" value="RecB_nuclease_TM0106_put"/>
</dbReference>
<dbReference type="Proteomes" id="UP000710385">
    <property type="component" value="Unassembled WGS sequence"/>
</dbReference>
<evidence type="ECO:0000259" key="1">
    <source>
        <dbReference type="Pfam" id="PF13482"/>
    </source>
</evidence>
<sequence length="492" mass="57060">MKRRKDYLTATDFYKFLTCPHWPWFDRFASEGEAALKREQTPGEIRRWDDGVAHEKRVMEQVFGGRGVTELSSTGNPETLFRETTHAMESGAEIIYQGTLISGDWQGRPDILIKTDGSSSLGNWHYIPVDIKAAHVLKPSHRYQLMFYSILLERIQGVFPEKAGIINNDQEEHWFDPRTDFTDFENILGRLESIRQGDKPDLVLRKACFDTSPWGRACEAQAKAANDIALLYNVDVKKLSALRLLGIRTVDDAAEMHIESLAGAAPGLTAHALESIKFQAQSLIRGTVFIKEPVEFSATPFEIHFDIESDPPNDVDYLYGILIRHEGKEEYRSFLARKPEDEKEMWTSFLAWLETLPSEFIVYHYAPYEPMRLAILEERYGGSIWLDRFRSRFIDLKPYATKRVTYPLYFYGLKYICTFLGFHWRGNIKSGGESIDWFERWCEKGDEEDLRQILEYNEDDVRATAFLRDWLTQYASELAAYDPPYPWEGSRK</sequence>
<dbReference type="SUPFAM" id="SSF53098">
    <property type="entry name" value="Ribonuclease H-like"/>
    <property type="match status" value="1"/>
</dbReference>
<dbReference type="AlphaFoldDB" id="A0A928TRG2"/>
<protein>
    <submittedName>
        <fullName evidence="2">TM0106 family RecB-like putative nuclease</fullName>
    </submittedName>
</protein>